<dbReference type="Proteomes" id="UP000219564">
    <property type="component" value="Unassembled WGS sequence"/>
</dbReference>
<name>A0AAX2HAI0_9PSED</name>
<accession>A0AAX2HAI0</accession>
<dbReference type="AlphaFoldDB" id="A0AAX2HAI0"/>
<comment type="caution">
    <text evidence="1">The sequence shown here is derived from an EMBL/GenBank/DDBJ whole genome shotgun (WGS) entry which is preliminary data.</text>
</comment>
<evidence type="ECO:0000313" key="1">
    <source>
        <dbReference type="EMBL" id="SOB53830.1"/>
    </source>
</evidence>
<evidence type="ECO:0000313" key="2">
    <source>
        <dbReference type="Proteomes" id="UP000219564"/>
    </source>
</evidence>
<dbReference type="EMBL" id="OBKZ01000041">
    <property type="protein sequence ID" value="SOB53830.1"/>
    <property type="molecule type" value="Genomic_DNA"/>
</dbReference>
<protein>
    <submittedName>
        <fullName evidence="1">Uncharacterized protein</fullName>
    </submittedName>
</protein>
<gene>
    <name evidence="1" type="ORF">PLUA15_460020</name>
</gene>
<proteinExistence type="predicted"/>
<sequence length="66" mass="7646">MHLYLLRVLFTQQAVKEHYAQQQAGPYADCITDCHTVEWLLAARGIREAYCDGRRCEPGSAFIHHR</sequence>
<reference evidence="1 2" key="1">
    <citation type="submission" date="2017-08" db="EMBL/GenBank/DDBJ databases">
        <authorList>
            <person name="Chaillou S."/>
        </authorList>
    </citation>
    <scope>NUCLEOTIDE SEQUENCE [LARGE SCALE GENOMIC DNA]</scope>
    <source>
        <strain evidence="1 2">MFPA15A1205</strain>
    </source>
</reference>
<organism evidence="1 2">
    <name type="scientific">Pseudomonas lundensis</name>
    <dbReference type="NCBI Taxonomy" id="86185"/>
    <lineage>
        <taxon>Bacteria</taxon>
        <taxon>Pseudomonadati</taxon>
        <taxon>Pseudomonadota</taxon>
        <taxon>Gammaproteobacteria</taxon>
        <taxon>Pseudomonadales</taxon>
        <taxon>Pseudomonadaceae</taxon>
        <taxon>Pseudomonas</taxon>
    </lineage>
</organism>